<sequence>MNNNSFEFDLECLPTSFDFVIEKLYEAAMLHPLNYVDGEMDYSTRKGERKEQVLYYLQKTIHVDRHKELAIKFAKILLEDHNIPF</sequence>
<evidence type="ECO:0000313" key="2">
    <source>
        <dbReference type="Proteomes" id="UP000471381"/>
    </source>
</evidence>
<dbReference type="RefSeq" id="WP_163105727.1">
    <property type="nucleotide sequence ID" value="NZ_JAAAWO010000003.1"/>
</dbReference>
<keyword evidence="2" id="KW-1185">Reference proteome</keyword>
<organism evidence="1 2">
    <name type="scientific">Alteromonas genovensis</name>
    <dbReference type="NCBI Taxonomy" id="471225"/>
    <lineage>
        <taxon>Bacteria</taxon>
        <taxon>Pseudomonadati</taxon>
        <taxon>Pseudomonadota</taxon>
        <taxon>Gammaproteobacteria</taxon>
        <taxon>Alteromonadales</taxon>
        <taxon>Alteromonadaceae</taxon>
        <taxon>Alteromonas/Salinimonas group</taxon>
        <taxon>Alteromonas</taxon>
    </lineage>
</organism>
<name>A0A6N9TGJ5_9ALTE</name>
<dbReference type="AlphaFoldDB" id="A0A6N9TGJ5"/>
<comment type="caution">
    <text evidence="1">The sequence shown here is derived from an EMBL/GenBank/DDBJ whole genome shotgun (WGS) entry which is preliminary data.</text>
</comment>
<evidence type="ECO:0000313" key="1">
    <source>
        <dbReference type="EMBL" id="NDW15185.1"/>
    </source>
</evidence>
<gene>
    <name evidence="1" type="ORF">GTQ48_06590</name>
</gene>
<protein>
    <submittedName>
        <fullName evidence="1">Uncharacterized protein</fullName>
    </submittedName>
</protein>
<accession>A0A6N9TGJ5</accession>
<dbReference type="EMBL" id="JAAAWO010000003">
    <property type="protein sequence ID" value="NDW15185.1"/>
    <property type="molecule type" value="Genomic_DNA"/>
</dbReference>
<dbReference type="Proteomes" id="UP000471381">
    <property type="component" value="Unassembled WGS sequence"/>
</dbReference>
<proteinExistence type="predicted"/>
<reference evidence="1 2" key="1">
    <citation type="submission" date="2020-01" db="EMBL/GenBank/DDBJ databases">
        <title>Genomes of bacteria type strains.</title>
        <authorList>
            <person name="Chen J."/>
            <person name="Zhu S."/>
            <person name="Yang J."/>
        </authorList>
    </citation>
    <scope>NUCLEOTIDE SEQUENCE [LARGE SCALE GENOMIC DNA]</scope>
    <source>
        <strain evidence="1 2">LMG 24078</strain>
    </source>
</reference>